<name>A0A8B6GVW7_MYTGA</name>
<protein>
    <submittedName>
        <fullName evidence="13">Solute carrier family 30 (Zinc transporter), member 6</fullName>
    </submittedName>
</protein>
<keyword evidence="6" id="KW-0333">Golgi apparatus</keyword>
<keyword evidence="14" id="KW-1185">Reference proteome</keyword>
<dbReference type="Gene3D" id="1.20.1510.10">
    <property type="entry name" value="Cation efflux protein transmembrane domain"/>
    <property type="match status" value="1"/>
</dbReference>
<accession>A0A8B6GVW7</accession>
<sequence>MSTFHSVPDIIQSSVSLDLDDGQFSRERTKYYTSGTIYPLATQKSFFKTVLKEISNVTRLQQSKKILTFLVFNFICTFVLLIWCHTTNSMALTAYTYLTMFDCLSLLVCLLTLWVQMQKPTSTYSFGYERYEVLGVFASTMLAQLGSLFILKESVERMFIQPDIHTGRLLIGTLFAFFVHFTLTYSINNRAMNHVVDASSSSWLQEHMTDMSESVCHIIPGLSKLLLPRINPMALIGFTGGIAVIITHILIDTKSSHTTKHILPIRWGISQWMFHTTNNTSCQSECFYSDVPILNNTSWPIRRRVYHSDVPILQQHILANQKGLLKVILPMIVRRTNTILPSELSLLVMFPYCKTHLGQSECLYQ</sequence>
<evidence type="ECO:0000256" key="2">
    <source>
        <dbReference type="ARBA" id="ARBA00022448"/>
    </source>
</evidence>
<comment type="caution">
    <text evidence="13">The sequence shown here is derived from an EMBL/GenBank/DDBJ whole genome shotgun (WGS) entry which is preliminary data.</text>
</comment>
<feature type="transmembrane region" description="Helical" evidence="11">
    <location>
        <begin position="230"/>
        <end position="251"/>
    </location>
</feature>
<reference evidence="13" key="1">
    <citation type="submission" date="2018-11" db="EMBL/GenBank/DDBJ databases">
        <authorList>
            <person name="Alioto T."/>
            <person name="Alioto T."/>
        </authorList>
    </citation>
    <scope>NUCLEOTIDE SEQUENCE</scope>
</reference>
<keyword evidence="2" id="KW-0813">Transport</keyword>
<evidence type="ECO:0000256" key="4">
    <source>
        <dbReference type="ARBA" id="ARBA00022833"/>
    </source>
</evidence>
<evidence type="ECO:0000256" key="9">
    <source>
        <dbReference type="ARBA" id="ARBA00038600"/>
    </source>
</evidence>
<feature type="transmembrane region" description="Helical" evidence="11">
    <location>
        <begin position="66"/>
        <end position="83"/>
    </location>
</feature>
<feature type="domain" description="Cation efflux protein transmembrane" evidence="12">
    <location>
        <begin position="67"/>
        <end position="250"/>
    </location>
</feature>
<proteinExistence type="predicted"/>
<dbReference type="Pfam" id="PF01545">
    <property type="entry name" value="Cation_efflux"/>
    <property type="match status" value="1"/>
</dbReference>
<keyword evidence="8 11" id="KW-0472">Membrane</keyword>
<dbReference type="GO" id="GO:0016020">
    <property type="term" value="C:membrane"/>
    <property type="evidence" value="ECO:0007669"/>
    <property type="project" value="InterPro"/>
</dbReference>
<dbReference type="GO" id="GO:0008324">
    <property type="term" value="F:monoatomic cation transmembrane transporter activity"/>
    <property type="evidence" value="ECO:0007669"/>
    <property type="project" value="InterPro"/>
</dbReference>
<comment type="function">
    <text evidence="10">Has probably no intrinsic transporter activity but together with SLC30A5 forms a functional zinc ion:proton antiporter heterodimer, mediating zinc entry into the lumen of organelles along the secretory pathway. As part of that zinc ion:proton antiporter, contributes to zinc ion homeostasis within the early secretory pathway and regulates the activation and folding of enzymes like alkaline phosphatases and enzymes involved in phosphatidylinositol glycan anchor biosynthesis.</text>
</comment>
<dbReference type="OrthoDB" id="5382797at2759"/>
<keyword evidence="4" id="KW-0862">Zinc</keyword>
<dbReference type="EMBL" id="UYJE01009077">
    <property type="protein sequence ID" value="VDI69802.1"/>
    <property type="molecule type" value="Genomic_DNA"/>
</dbReference>
<evidence type="ECO:0000313" key="14">
    <source>
        <dbReference type="Proteomes" id="UP000596742"/>
    </source>
</evidence>
<evidence type="ECO:0000256" key="10">
    <source>
        <dbReference type="ARBA" id="ARBA00045455"/>
    </source>
</evidence>
<evidence type="ECO:0000256" key="1">
    <source>
        <dbReference type="ARBA" id="ARBA00004166"/>
    </source>
</evidence>
<evidence type="ECO:0000313" key="13">
    <source>
        <dbReference type="EMBL" id="VDI69802.1"/>
    </source>
</evidence>
<feature type="transmembrane region" description="Helical" evidence="11">
    <location>
        <begin position="95"/>
        <end position="114"/>
    </location>
</feature>
<gene>
    <name evidence="13" type="ORF">MGAL_10B059467</name>
</gene>
<comment type="subunit">
    <text evidence="9">Heterodimer with SLC30A5; form a functional zinc ion transmembrane transporter.</text>
</comment>
<comment type="subcellular location">
    <subcellularLocation>
        <location evidence="1">Golgi apparatus</location>
        <location evidence="1">trans-Golgi network membrane</location>
        <topology evidence="1">Multi-pass membrane protein</topology>
    </subcellularLocation>
</comment>
<evidence type="ECO:0000256" key="3">
    <source>
        <dbReference type="ARBA" id="ARBA00022692"/>
    </source>
</evidence>
<keyword evidence="3 11" id="KW-0812">Transmembrane</keyword>
<evidence type="ECO:0000259" key="12">
    <source>
        <dbReference type="Pfam" id="PF01545"/>
    </source>
</evidence>
<dbReference type="InterPro" id="IPR052005">
    <property type="entry name" value="CDF_SLC30A"/>
</dbReference>
<evidence type="ECO:0000256" key="6">
    <source>
        <dbReference type="ARBA" id="ARBA00023034"/>
    </source>
</evidence>
<dbReference type="SUPFAM" id="SSF161111">
    <property type="entry name" value="Cation efflux protein transmembrane domain-like"/>
    <property type="match status" value="1"/>
</dbReference>
<keyword evidence="7" id="KW-0406">Ion transport</keyword>
<dbReference type="InterPro" id="IPR027469">
    <property type="entry name" value="Cation_efflux_TMD_sf"/>
</dbReference>
<dbReference type="GO" id="GO:0006829">
    <property type="term" value="P:zinc ion transport"/>
    <property type="evidence" value="ECO:0007669"/>
    <property type="project" value="TreeGrafter"/>
</dbReference>
<evidence type="ECO:0000256" key="5">
    <source>
        <dbReference type="ARBA" id="ARBA00022989"/>
    </source>
</evidence>
<dbReference type="AlphaFoldDB" id="A0A8B6GVW7"/>
<keyword evidence="5 11" id="KW-1133">Transmembrane helix</keyword>
<evidence type="ECO:0000256" key="11">
    <source>
        <dbReference type="SAM" id="Phobius"/>
    </source>
</evidence>
<feature type="transmembrane region" description="Helical" evidence="11">
    <location>
        <begin position="167"/>
        <end position="187"/>
    </location>
</feature>
<dbReference type="GO" id="GO:0005794">
    <property type="term" value="C:Golgi apparatus"/>
    <property type="evidence" value="ECO:0007669"/>
    <property type="project" value="UniProtKB-SubCell"/>
</dbReference>
<organism evidence="13 14">
    <name type="scientific">Mytilus galloprovincialis</name>
    <name type="common">Mediterranean mussel</name>
    <dbReference type="NCBI Taxonomy" id="29158"/>
    <lineage>
        <taxon>Eukaryota</taxon>
        <taxon>Metazoa</taxon>
        <taxon>Spiralia</taxon>
        <taxon>Lophotrochozoa</taxon>
        <taxon>Mollusca</taxon>
        <taxon>Bivalvia</taxon>
        <taxon>Autobranchia</taxon>
        <taxon>Pteriomorphia</taxon>
        <taxon>Mytilida</taxon>
        <taxon>Mytiloidea</taxon>
        <taxon>Mytilidae</taxon>
        <taxon>Mytilinae</taxon>
        <taxon>Mytilus</taxon>
    </lineage>
</organism>
<feature type="transmembrane region" description="Helical" evidence="11">
    <location>
        <begin position="134"/>
        <end position="155"/>
    </location>
</feature>
<dbReference type="Proteomes" id="UP000596742">
    <property type="component" value="Unassembled WGS sequence"/>
</dbReference>
<dbReference type="PANTHER" id="PTHR46531:SF1">
    <property type="entry name" value="ZINC TRANSPORTER 6"/>
    <property type="match status" value="1"/>
</dbReference>
<dbReference type="InterPro" id="IPR058533">
    <property type="entry name" value="Cation_efflux_TM"/>
</dbReference>
<dbReference type="PANTHER" id="PTHR46531">
    <property type="entry name" value="ZINC TRANSPORTER 6"/>
    <property type="match status" value="1"/>
</dbReference>
<evidence type="ECO:0000256" key="7">
    <source>
        <dbReference type="ARBA" id="ARBA00023065"/>
    </source>
</evidence>
<evidence type="ECO:0000256" key="8">
    <source>
        <dbReference type="ARBA" id="ARBA00023136"/>
    </source>
</evidence>